<protein>
    <submittedName>
        <fullName evidence="1">Uncharacterized protein</fullName>
    </submittedName>
</protein>
<evidence type="ECO:0000313" key="2">
    <source>
        <dbReference type="Proteomes" id="UP000422822"/>
    </source>
</evidence>
<accession>A0AAE6QBB0</accession>
<name>A0AAE6QBB0_EHRRU</name>
<evidence type="ECO:0000313" key="1">
    <source>
        <dbReference type="EMBL" id="QGR03426.1"/>
    </source>
</evidence>
<organism evidence="1 2">
    <name type="scientific">Ehrlichia ruminantium</name>
    <name type="common">heartwater rickettsia</name>
    <name type="synonym">Cowdria ruminantium</name>
    <dbReference type="NCBI Taxonomy" id="779"/>
    <lineage>
        <taxon>Bacteria</taxon>
        <taxon>Pseudomonadati</taxon>
        <taxon>Pseudomonadota</taxon>
        <taxon>Alphaproteobacteria</taxon>
        <taxon>Rickettsiales</taxon>
        <taxon>Anaplasmataceae</taxon>
        <taxon>Ehrlichia</taxon>
    </lineage>
</organism>
<dbReference type="Proteomes" id="UP000422822">
    <property type="component" value="Chromosome"/>
</dbReference>
<proteinExistence type="predicted"/>
<dbReference type="AlphaFoldDB" id="A0AAE6QBB0"/>
<dbReference type="RefSeq" id="WP_158406605.1">
    <property type="nucleotide sequence ID" value="NZ_CP033454.1"/>
</dbReference>
<reference evidence="1 2" key="1">
    <citation type="submission" date="2018-10" db="EMBL/GenBank/DDBJ databases">
        <title>Propagation and draft genome sequences of three atypical Erhlichia ruminantium isolates.</title>
        <authorList>
            <person name="Liebenberg J."/>
            <person name="Steyn H."/>
            <person name="Josemans A."/>
            <person name="Zweygarth E."/>
        </authorList>
    </citation>
    <scope>NUCLEOTIDE SEQUENCE [LARGE SCALE GENOMIC DNA]</scope>
    <source>
        <strain evidence="1 2">Omatjenne</strain>
    </source>
</reference>
<gene>
    <name evidence="1" type="ORF">EDL80_02435</name>
</gene>
<dbReference type="EMBL" id="CP033455">
    <property type="protein sequence ID" value="QGR03426.1"/>
    <property type="molecule type" value="Genomic_DNA"/>
</dbReference>
<sequence length="424" mass="48843">MLCDNSSCISFEEIRSGKVISIECVATGNKKNWKVVFKYIDNKNSTRYEKIPNSEICIVALTVKLPADQAVYYVYLKLNRNEVEGFNRVFFFPILQRNAAGLEFRRPIEEDYEVISILQASNLKNRRINELSILNKLDREVYIKTKSERKLCCIPCKKGNLILCSELIERYMLEGVGITNVSGSLESNISILNVECVASGNIRNGRMILKYIDVDDKKSCEIPSAEVYIFALVIELCDYTSGHEKVLSYLRVDRNEMYNFCSSIYYPVSIRGRLELRTSSPLSEYGKVISTCQISCVKDYRFHELLVLKELGEEVYVETTKNYKFCCMPYIRKKLISCKDIVHNYILQQNENPIYENLKLSSEMLYSEIQERQNVDNVSVVTESSIFDSEHIYEEIDNNQSGIGVITHPVVCCVQNESVDCFRT</sequence>
<keyword evidence="2" id="KW-1185">Reference proteome</keyword>